<organism evidence="2 3">
    <name type="scientific">Haemaphysalis longicornis</name>
    <name type="common">Bush tick</name>
    <dbReference type="NCBI Taxonomy" id="44386"/>
    <lineage>
        <taxon>Eukaryota</taxon>
        <taxon>Metazoa</taxon>
        <taxon>Ecdysozoa</taxon>
        <taxon>Arthropoda</taxon>
        <taxon>Chelicerata</taxon>
        <taxon>Arachnida</taxon>
        <taxon>Acari</taxon>
        <taxon>Parasitiformes</taxon>
        <taxon>Ixodida</taxon>
        <taxon>Ixodoidea</taxon>
        <taxon>Ixodidae</taxon>
        <taxon>Haemaphysalinae</taxon>
        <taxon>Haemaphysalis</taxon>
    </lineage>
</organism>
<feature type="domain" description="AMP-binding enzyme C-terminal" evidence="1">
    <location>
        <begin position="9"/>
        <end position="70"/>
    </location>
</feature>
<protein>
    <recommendedName>
        <fullName evidence="1">AMP-binding enzyme C-terminal domain-containing protein</fullName>
    </recommendedName>
</protein>
<evidence type="ECO:0000313" key="2">
    <source>
        <dbReference type="EMBL" id="KAH9363886.1"/>
    </source>
</evidence>
<dbReference type="Proteomes" id="UP000821853">
    <property type="component" value="Chromosome 10"/>
</dbReference>
<name>A0A9J6FCC9_HAELO</name>
<dbReference type="InterPro" id="IPR025110">
    <property type="entry name" value="AMP-bd_C"/>
</dbReference>
<comment type="caution">
    <text evidence="2">The sequence shown here is derived from an EMBL/GenBank/DDBJ whole genome shotgun (WGS) entry which is preliminary data.</text>
</comment>
<evidence type="ECO:0000313" key="3">
    <source>
        <dbReference type="Proteomes" id="UP000821853"/>
    </source>
</evidence>
<dbReference type="PANTHER" id="PTHR24096:SF422">
    <property type="entry name" value="BCDNA.GH02901"/>
    <property type="match status" value="1"/>
</dbReference>
<dbReference type="EMBL" id="JABSTR010000002">
    <property type="protein sequence ID" value="KAH9363886.1"/>
    <property type="molecule type" value="Genomic_DNA"/>
</dbReference>
<dbReference type="Gene3D" id="3.30.300.30">
    <property type="match status" value="1"/>
</dbReference>
<dbReference type="Pfam" id="PF13193">
    <property type="entry name" value="AMP-binding_C"/>
    <property type="match status" value="1"/>
</dbReference>
<evidence type="ECO:0000259" key="1">
    <source>
        <dbReference type="Pfam" id="PF13193"/>
    </source>
</evidence>
<reference evidence="2 3" key="1">
    <citation type="journal article" date="2020" name="Cell">
        <title>Large-Scale Comparative Analyses of Tick Genomes Elucidate Their Genetic Diversity and Vector Capacities.</title>
        <authorList>
            <consortium name="Tick Genome and Microbiome Consortium (TIGMIC)"/>
            <person name="Jia N."/>
            <person name="Wang J."/>
            <person name="Shi W."/>
            <person name="Du L."/>
            <person name="Sun Y."/>
            <person name="Zhan W."/>
            <person name="Jiang J.F."/>
            <person name="Wang Q."/>
            <person name="Zhang B."/>
            <person name="Ji P."/>
            <person name="Bell-Sakyi L."/>
            <person name="Cui X.M."/>
            <person name="Yuan T.T."/>
            <person name="Jiang B.G."/>
            <person name="Yang W.F."/>
            <person name="Lam T.T."/>
            <person name="Chang Q.C."/>
            <person name="Ding S.J."/>
            <person name="Wang X.J."/>
            <person name="Zhu J.G."/>
            <person name="Ruan X.D."/>
            <person name="Zhao L."/>
            <person name="Wei J.T."/>
            <person name="Ye R.Z."/>
            <person name="Que T.C."/>
            <person name="Du C.H."/>
            <person name="Zhou Y.H."/>
            <person name="Cheng J.X."/>
            <person name="Dai P.F."/>
            <person name="Guo W.B."/>
            <person name="Han X.H."/>
            <person name="Huang E.J."/>
            <person name="Li L.F."/>
            <person name="Wei W."/>
            <person name="Gao Y.C."/>
            <person name="Liu J.Z."/>
            <person name="Shao H.Z."/>
            <person name="Wang X."/>
            <person name="Wang C.C."/>
            <person name="Yang T.C."/>
            <person name="Huo Q.B."/>
            <person name="Li W."/>
            <person name="Chen H.Y."/>
            <person name="Chen S.E."/>
            <person name="Zhou L.G."/>
            <person name="Ni X.B."/>
            <person name="Tian J.H."/>
            <person name="Sheng Y."/>
            <person name="Liu T."/>
            <person name="Pan Y.S."/>
            <person name="Xia L.Y."/>
            <person name="Li J."/>
            <person name="Zhao F."/>
            <person name="Cao W.C."/>
        </authorList>
    </citation>
    <scope>NUCLEOTIDE SEQUENCE [LARGE SCALE GENOMIC DNA]</scope>
    <source>
        <strain evidence="2">HaeL-2018</strain>
    </source>
</reference>
<dbReference type="SUPFAM" id="SSF56801">
    <property type="entry name" value="Acetyl-CoA synthetase-like"/>
    <property type="match status" value="1"/>
</dbReference>
<accession>A0A9J6FCC9</accession>
<dbReference type="InterPro" id="IPR045851">
    <property type="entry name" value="AMP-bd_C_sf"/>
</dbReference>
<gene>
    <name evidence="2" type="ORF">HPB48_004099</name>
</gene>
<proteinExistence type="predicted"/>
<dbReference type="AlphaFoldDB" id="A0A9J6FCC9"/>
<dbReference type="PANTHER" id="PTHR24096">
    <property type="entry name" value="LONG-CHAIN-FATTY-ACID--COA LIGASE"/>
    <property type="match status" value="1"/>
</dbReference>
<dbReference type="VEuPathDB" id="VectorBase:HLOH_047530"/>
<keyword evidence="3" id="KW-1185">Reference proteome</keyword>
<sequence length="89" mass="9794">MDLQVAPAELEELLQDHADVAQAAVVGVPHSTLGEAARAFVVLKTEARPKTTQEEESKQQELVKYIESKLTFTNKVQSLCRKAGKFKAV</sequence>
<dbReference type="GO" id="GO:0016405">
    <property type="term" value="F:CoA-ligase activity"/>
    <property type="evidence" value="ECO:0007669"/>
    <property type="project" value="TreeGrafter"/>
</dbReference>